<sequence length="236" mass="26901">MPDVTVTVVDTEVSKTAKEKHPCLTLTQASTREEAAEEIIERILGIPDSDKVLNSVLGRLQKNREEILQRAQATIDEDCDDSEELAEYTESVENTRERGLRRTSTQKHVRICEVNRTIHRLNNREYEYRPAYYEEVRCNSSGDHVREKEGVVTCSSIGLSCVQWNKTIHLTRRRYTSDCWETKTLIIPAGCECRRREFGAISSYIVFLSEAASAYASPQQVCVKVSRGGFLGVHRQ</sequence>
<evidence type="ECO:0000313" key="2">
    <source>
        <dbReference type="RefSeq" id="XP_052746790.1"/>
    </source>
</evidence>
<dbReference type="GeneID" id="112046348"/>
<evidence type="ECO:0000313" key="1">
    <source>
        <dbReference type="Proteomes" id="UP001652582"/>
    </source>
</evidence>
<keyword evidence="1" id="KW-1185">Reference proteome</keyword>
<proteinExistence type="predicted"/>
<dbReference type="RefSeq" id="XP_052746790.1">
    <property type="nucleotide sequence ID" value="XM_052890830.1"/>
</dbReference>
<reference evidence="2" key="1">
    <citation type="submission" date="2025-08" db="UniProtKB">
        <authorList>
            <consortium name="RefSeq"/>
        </authorList>
    </citation>
    <scope>IDENTIFICATION</scope>
</reference>
<protein>
    <submittedName>
        <fullName evidence="2">Uncharacterized protein LOC112046348</fullName>
    </submittedName>
</protein>
<organism evidence="1 2">
    <name type="scientific">Bicyclus anynana</name>
    <name type="common">Squinting bush brown butterfly</name>
    <dbReference type="NCBI Taxonomy" id="110368"/>
    <lineage>
        <taxon>Eukaryota</taxon>
        <taxon>Metazoa</taxon>
        <taxon>Ecdysozoa</taxon>
        <taxon>Arthropoda</taxon>
        <taxon>Hexapoda</taxon>
        <taxon>Insecta</taxon>
        <taxon>Pterygota</taxon>
        <taxon>Neoptera</taxon>
        <taxon>Endopterygota</taxon>
        <taxon>Lepidoptera</taxon>
        <taxon>Glossata</taxon>
        <taxon>Ditrysia</taxon>
        <taxon>Papilionoidea</taxon>
        <taxon>Nymphalidae</taxon>
        <taxon>Satyrinae</taxon>
        <taxon>Satyrini</taxon>
        <taxon>Mycalesina</taxon>
        <taxon>Bicyclus</taxon>
    </lineage>
</organism>
<name>A0ABM3M786_BICAN</name>
<accession>A0ABM3M786</accession>
<gene>
    <name evidence="2" type="primary">LOC112046348</name>
</gene>
<dbReference type="Proteomes" id="UP001652582">
    <property type="component" value="Chromosome Z"/>
</dbReference>